<feature type="transmembrane region" description="Helical" evidence="1">
    <location>
        <begin position="6"/>
        <end position="31"/>
    </location>
</feature>
<accession>A0A5C7XW69</accession>
<name>A0A5C7XW69_9MYCO</name>
<evidence type="ECO:0000313" key="2">
    <source>
        <dbReference type="EMBL" id="TXI53742.1"/>
    </source>
</evidence>
<keyword evidence="1" id="KW-1133">Transmembrane helix</keyword>
<comment type="caution">
    <text evidence="2">The sequence shown here is derived from an EMBL/GenBank/DDBJ whole genome shotgun (WGS) entry which is preliminary data.</text>
</comment>
<gene>
    <name evidence="2" type="ORF">E6Q54_16005</name>
</gene>
<sequence length="237" mass="25672">MNDPAWYVAIQAAASVATTVGVLIALYVAVVREPRKAREERERHAAEMDALKRAEVDRVAAQARKIVPSCVRTPMFGNAWWTVKIENVSNAVATILAVDVAAVDTNGDTVRDGCQQANNTLPVDQAFGRSVQAALSGSLQGGFQRAGIGSMIPAGAPQYMANQLAPAVKQAMQEAMIGHFVAEWQRTLGPNQSALMAYTTADPNFKLRITIDYEDEAGYQWRRTDTGQPVRIDSAPL</sequence>
<proteinExistence type="predicted"/>
<dbReference type="RefSeq" id="WP_276761909.1">
    <property type="nucleotide sequence ID" value="NZ_SSGD01000099.1"/>
</dbReference>
<protein>
    <submittedName>
        <fullName evidence="2">Uncharacterized protein</fullName>
    </submittedName>
</protein>
<reference evidence="2 3" key="1">
    <citation type="submission" date="2018-09" db="EMBL/GenBank/DDBJ databases">
        <title>Metagenome Assembled Genomes from an Advanced Water Purification Facility.</title>
        <authorList>
            <person name="Stamps B.W."/>
            <person name="Spear J.R."/>
        </authorList>
    </citation>
    <scope>NUCLEOTIDE SEQUENCE [LARGE SCALE GENOMIC DNA]</scope>
    <source>
        <strain evidence="2">Bin_29_2</strain>
    </source>
</reference>
<dbReference type="Proteomes" id="UP000321797">
    <property type="component" value="Unassembled WGS sequence"/>
</dbReference>
<dbReference type="AlphaFoldDB" id="A0A5C7XW69"/>
<evidence type="ECO:0000256" key="1">
    <source>
        <dbReference type="SAM" id="Phobius"/>
    </source>
</evidence>
<keyword evidence="1" id="KW-0812">Transmembrane</keyword>
<dbReference type="EMBL" id="SSGD01000099">
    <property type="protein sequence ID" value="TXI53742.1"/>
    <property type="molecule type" value="Genomic_DNA"/>
</dbReference>
<evidence type="ECO:0000313" key="3">
    <source>
        <dbReference type="Proteomes" id="UP000321797"/>
    </source>
</evidence>
<organism evidence="2 3">
    <name type="scientific">Mycolicibacter arupensis</name>
    <dbReference type="NCBI Taxonomy" id="342002"/>
    <lineage>
        <taxon>Bacteria</taxon>
        <taxon>Bacillati</taxon>
        <taxon>Actinomycetota</taxon>
        <taxon>Actinomycetes</taxon>
        <taxon>Mycobacteriales</taxon>
        <taxon>Mycobacteriaceae</taxon>
        <taxon>Mycolicibacter</taxon>
    </lineage>
</organism>
<keyword evidence="1" id="KW-0472">Membrane</keyword>